<keyword evidence="2" id="KW-1185">Reference proteome</keyword>
<dbReference type="AlphaFoldDB" id="A0A448XKW0"/>
<proteinExistence type="predicted"/>
<sequence length="107" mass="12339">MLDGRGAARKPVGVVTVGEWTCDLQKKLVDFRPVRPAERHRRVLAYLDCQPRTHSRRGTRLCLKEKKKWVRHAEVGHFTGPRSALTPISLTTKRQTTFLACFRHDYA</sequence>
<evidence type="ECO:0000313" key="2">
    <source>
        <dbReference type="Proteomes" id="UP000784294"/>
    </source>
</evidence>
<comment type="caution">
    <text evidence="1">The sequence shown here is derived from an EMBL/GenBank/DDBJ whole genome shotgun (WGS) entry which is preliminary data.</text>
</comment>
<accession>A0A448XKW0</accession>
<name>A0A448XKW0_9PLAT</name>
<evidence type="ECO:0000313" key="1">
    <source>
        <dbReference type="EMBL" id="VEL39001.1"/>
    </source>
</evidence>
<gene>
    <name evidence="1" type="ORF">PXEA_LOCUS32441</name>
</gene>
<dbReference type="Proteomes" id="UP000784294">
    <property type="component" value="Unassembled WGS sequence"/>
</dbReference>
<organism evidence="1 2">
    <name type="scientific">Protopolystoma xenopodis</name>
    <dbReference type="NCBI Taxonomy" id="117903"/>
    <lineage>
        <taxon>Eukaryota</taxon>
        <taxon>Metazoa</taxon>
        <taxon>Spiralia</taxon>
        <taxon>Lophotrochozoa</taxon>
        <taxon>Platyhelminthes</taxon>
        <taxon>Monogenea</taxon>
        <taxon>Polyopisthocotylea</taxon>
        <taxon>Polystomatidea</taxon>
        <taxon>Polystomatidae</taxon>
        <taxon>Protopolystoma</taxon>
    </lineage>
</organism>
<dbReference type="EMBL" id="CAAALY010259728">
    <property type="protein sequence ID" value="VEL39001.1"/>
    <property type="molecule type" value="Genomic_DNA"/>
</dbReference>
<reference evidence="1" key="1">
    <citation type="submission" date="2018-11" db="EMBL/GenBank/DDBJ databases">
        <authorList>
            <consortium name="Pathogen Informatics"/>
        </authorList>
    </citation>
    <scope>NUCLEOTIDE SEQUENCE</scope>
</reference>
<protein>
    <submittedName>
        <fullName evidence="1">Uncharacterized protein</fullName>
    </submittedName>
</protein>